<evidence type="ECO:0000313" key="2">
    <source>
        <dbReference type="EMBL" id="KAB2435537.1"/>
    </source>
</evidence>
<dbReference type="AlphaFoldDB" id="A0A6L3X5K5"/>
<name>A0A6L3X5K5_9ENTR</name>
<evidence type="ECO:0000256" key="1">
    <source>
        <dbReference type="SAM" id="MobiDB-lite"/>
    </source>
</evidence>
<reference evidence="2 3" key="1">
    <citation type="submission" date="2019-09" db="EMBL/GenBank/DDBJ databases">
        <title>Reversal of blaTEM antimicrobial resistance by CRISPR-Cas9 in clinical E. coli and other Enterobacteriaceae strains.</title>
        <authorList>
            <person name="Tagliaferri T."/>
            <person name="Guimaraes N."/>
            <person name="Pereira M."/>
            <person name="Felicori L."/>
            <person name="Horz H.-P."/>
            <person name="Santos S."/>
            <person name="Mendes T."/>
        </authorList>
    </citation>
    <scope>NUCLEOTIDE SEQUENCE [LARGE SCALE GENOMIC DNA]</scope>
    <source>
        <strain evidence="2 3">E2_blaTEM_MG</strain>
    </source>
</reference>
<gene>
    <name evidence="2" type="primary">katE</name>
    <name evidence="2" type="ORF">F9C29_33515</name>
</gene>
<keyword evidence="2" id="KW-0560">Oxidoreductase</keyword>
<comment type="caution">
    <text evidence="2">The sequence shown here is derived from an EMBL/GenBank/DDBJ whole genome shotgun (WGS) entry which is preliminary data.</text>
</comment>
<organism evidence="2 3">
    <name type="scientific">Enterobacter hormaechei</name>
    <dbReference type="NCBI Taxonomy" id="158836"/>
    <lineage>
        <taxon>Bacteria</taxon>
        <taxon>Pseudomonadati</taxon>
        <taxon>Pseudomonadota</taxon>
        <taxon>Gammaproteobacteria</taxon>
        <taxon>Enterobacterales</taxon>
        <taxon>Enterobacteriaceae</taxon>
        <taxon>Enterobacter</taxon>
        <taxon>Enterobacter cloacae complex</taxon>
    </lineage>
</organism>
<dbReference type="GO" id="GO:0004096">
    <property type="term" value="F:catalase activity"/>
    <property type="evidence" value="ECO:0007669"/>
    <property type="project" value="UniProtKB-EC"/>
</dbReference>
<accession>A0A6L3X5K5</accession>
<feature type="non-terminal residue" evidence="2">
    <location>
        <position position="75"/>
    </location>
</feature>
<proteinExistence type="predicted"/>
<protein>
    <submittedName>
        <fullName evidence="2">Catalase HPII</fullName>
        <ecNumber evidence="2">1.11.1.6</ecNumber>
    </submittedName>
</protein>
<evidence type="ECO:0000313" key="3">
    <source>
        <dbReference type="Proteomes" id="UP000476281"/>
    </source>
</evidence>
<dbReference type="Proteomes" id="UP000476281">
    <property type="component" value="Unassembled WGS sequence"/>
</dbReference>
<dbReference type="EMBL" id="WBSZ01002446">
    <property type="protein sequence ID" value="KAB2435537.1"/>
    <property type="molecule type" value="Genomic_DNA"/>
</dbReference>
<feature type="region of interest" description="Disordered" evidence="1">
    <location>
        <begin position="1"/>
        <end position="75"/>
    </location>
</feature>
<dbReference type="EC" id="1.11.1.6" evidence="2"/>
<sequence length="75" mass="7742">MSNNDKPHQAPIHGTEESQPGMDSLAPADGSHKPSPGLSAPGEQPTAPGSMKSPDADNEKLKSLDPHRKGGEGYA</sequence>
<keyword evidence="2" id="KW-0575">Peroxidase</keyword>
<feature type="compositionally biased region" description="Basic and acidic residues" evidence="1">
    <location>
        <begin position="54"/>
        <end position="75"/>
    </location>
</feature>